<protein>
    <recommendedName>
        <fullName evidence="3">F-box domain-containing protein</fullName>
    </recommendedName>
</protein>
<reference evidence="1" key="1">
    <citation type="submission" date="2023-03" db="EMBL/GenBank/DDBJ databases">
        <title>Massive genome expansion in bonnet fungi (Mycena s.s.) driven by repeated elements and novel gene families across ecological guilds.</title>
        <authorList>
            <consortium name="Lawrence Berkeley National Laboratory"/>
            <person name="Harder C.B."/>
            <person name="Miyauchi S."/>
            <person name="Viragh M."/>
            <person name="Kuo A."/>
            <person name="Thoen E."/>
            <person name="Andreopoulos B."/>
            <person name="Lu D."/>
            <person name="Skrede I."/>
            <person name="Drula E."/>
            <person name="Henrissat B."/>
            <person name="Morin E."/>
            <person name="Kohler A."/>
            <person name="Barry K."/>
            <person name="LaButti K."/>
            <person name="Morin E."/>
            <person name="Salamov A."/>
            <person name="Lipzen A."/>
            <person name="Mereny Z."/>
            <person name="Hegedus B."/>
            <person name="Baldrian P."/>
            <person name="Stursova M."/>
            <person name="Weitz H."/>
            <person name="Taylor A."/>
            <person name="Grigoriev I.V."/>
            <person name="Nagy L.G."/>
            <person name="Martin F."/>
            <person name="Kauserud H."/>
        </authorList>
    </citation>
    <scope>NUCLEOTIDE SEQUENCE</scope>
    <source>
        <strain evidence="1">CBHHK182m</strain>
    </source>
</reference>
<name>A0AAD7K2W2_9AGAR</name>
<comment type="caution">
    <text evidence="1">The sequence shown here is derived from an EMBL/GenBank/DDBJ whole genome shotgun (WGS) entry which is preliminary data.</text>
</comment>
<dbReference type="EMBL" id="JARKIB010000008">
    <property type="protein sequence ID" value="KAJ7777068.1"/>
    <property type="molecule type" value="Genomic_DNA"/>
</dbReference>
<organism evidence="1 2">
    <name type="scientific">Mycena metata</name>
    <dbReference type="NCBI Taxonomy" id="1033252"/>
    <lineage>
        <taxon>Eukaryota</taxon>
        <taxon>Fungi</taxon>
        <taxon>Dikarya</taxon>
        <taxon>Basidiomycota</taxon>
        <taxon>Agaricomycotina</taxon>
        <taxon>Agaricomycetes</taxon>
        <taxon>Agaricomycetidae</taxon>
        <taxon>Agaricales</taxon>
        <taxon>Marasmiineae</taxon>
        <taxon>Mycenaceae</taxon>
        <taxon>Mycena</taxon>
    </lineage>
</organism>
<dbReference type="AlphaFoldDB" id="A0AAD7K2W2"/>
<evidence type="ECO:0008006" key="3">
    <source>
        <dbReference type="Google" id="ProtNLM"/>
    </source>
</evidence>
<evidence type="ECO:0000313" key="2">
    <source>
        <dbReference type="Proteomes" id="UP001215598"/>
    </source>
</evidence>
<dbReference type="Proteomes" id="UP001215598">
    <property type="component" value="Unassembled WGS sequence"/>
</dbReference>
<proteinExistence type="predicted"/>
<accession>A0AAD7K2W2</accession>
<keyword evidence="2" id="KW-1185">Reference proteome</keyword>
<feature type="non-terminal residue" evidence="1">
    <location>
        <position position="1"/>
    </location>
</feature>
<sequence>MSLSRCSQCGASRGPARLELDVAEPGTRHHILLNSNEAPLESEVAVIRAELTTLDASLAFLDDEIARLRGQLEQLQEQRTSALSYRAQNRSVLSPLRRIPPEILGYIFSWTLPAIGELIPATASPFTKSPWVLSHISRYWRTVAVSDASLWSLVTVDYGNTRSDYPLPLVETQVGRAKKLKVHFYGCETFDHQPQIEMFQYLVQHAPQWEELSVSLTPRLAPLLSILRDRVPLLRRFYVQWPSDPGSTIGLECFQNAPSLLDARVHNEFRYIPIVCPAHQLTQYQLDCPWEMHATILKEAVNLIEARILVDFPDNEDWRNCREVLDLTCLRRLFVSHAEILKFLRVPVLEEITIDFDEGAGPEILRDLQSVVSRSSCILRRLCLWGFDLWTTTEILRQFPSIVELAIIATTRGGGELAATLMKRLTVSTDSNGAVIAPQLRCLSFACQIEAFINYPIYMEMVTSRWRAGSLKTFEILVHSGLLPDADVRKRIAVLCEEGLDLVFLEGQDAERGIAGWTFDATWNY</sequence>
<gene>
    <name evidence="1" type="ORF">B0H16DRAFT_1504237</name>
</gene>
<evidence type="ECO:0000313" key="1">
    <source>
        <dbReference type="EMBL" id="KAJ7777068.1"/>
    </source>
</evidence>